<evidence type="ECO:0000313" key="2">
    <source>
        <dbReference type="EMBL" id="CAD8137998.1"/>
    </source>
</evidence>
<dbReference type="Proteomes" id="UP000689195">
    <property type="component" value="Unassembled WGS sequence"/>
</dbReference>
<organism evidence="2 3">
    <name type="scientific">Paramecium pentaurelia</name>
    <dbReference type="NCBI Taxonomy" id="43138"/>
    <lineage>
        <taxon>Eukaryota</taxon>
        <taxon>Sar</taxon>
        <taxon>Alveolata</taxon>
        <taxon>Ciliophora</taxon>
        <taxon>Intramacronucleata</taxon>
        <taxon>Oligohymenophorea</taxon>
        <taxon>Peniculida</taxon>
        <taxon>Parameciidae</taxon>
        <taxon>Paramecium</taxon>
    </lineage>
</organism>
<accession>A0A8S1SDG4</accession>
<dbReference type="AlphaFoldDB" id="A0A8S1SDG4"/>
<dbReference type="OrthoDB" id="299734at2759"/>
<proteinExistence type="predicted"/>
<keyword evidence="3" id="KW-1185">Reference proteome</keyword>
<gene>
    <name evidence="2" type="ORF">PPENT_87.1.T0060399</name>
</gene>
<protein>
    <submittedName>
        <fullName evidence="2">Uncharacterized protein</fullName>
    </submittedName>
</protein>
<comment type="caution">
    <text evidence="2">The sequence shown here is derived from an EMBL/GenBank/DDBJ whole genome shotgun (WGS) entry which is preliminary data.</text>
</comment>
<name>A0A8S1SDG4_9CILI</name>
<evidence type="ECO:0000256" key="1">
    <source>
        <dbReference type="SAM" id="MobiDB-lite"/>
    </source>
</evidence>
<dbReference type="EMBL" id="CAJJDO010000006">
    <property type="protein sequence ID" value="CAD8137998.1"/>
    <property type="molecule type" value="Genomic_DNA"/>
</dbReference>
<sequence>MTSIHSLVSSSKQQELKKKRSSQILQKPITKQKTQLVKWSKTRLNQIEEGNSLYQITYLQRMVQSQKRNGYSCRSLGALLIDKFLMKGKILERKYDKEFVEYKLSFFGQNTGFQGRHNLQDDEMMNFYNRLPYEVINQNNRNIFEENINKPYECLNFLFIDGQLVGIKKKMNFDFLRMMGINEEILEDYISKEDLLPICWDISKFVKQSEGIFYNSNLINFQGVIFSSQIEIKKFIQSDSSQEISNQYIYYIYNCDRCLLNVNKLERNFLSYFKLQELPLPQQISIHKSRIMKPCLVKPIIHLK</sequence>
<feature type="region of interest" description="Disordered" evidence="1">
    <location>
        <begin position="1"/>
        <end position="24"/>
    </location>
</feature>
<reference evidence="2" key="1">
    <citation type="submission" date="2021-01" db="EMBL/GenBank/DDBJ databases">
        <authorList>
            <consortium name="Genoscope - CEA"/>
            <person name="William W."/>
        </authorList>
    </citation>
    <scope>NUCLEOTIDE SEQUENCE</scope>
</reference>
<feature type="compositionally biased region" description="Polar residues" evidence="1">
    <location>
        <begin position="1"/>
        <end position="13"/>
    </location>
</feature>
<evidence type="ECO:0000313" key="3">
    <source>
        <dbReference type="Proteomes" id="UP000689195"/>
    </source>
</evidence>